<evidence type="ECO:0000256" key="2">
    <source>
        <dbReference type="ARBA" id="ARBA00022559"/>
    </source>
</evidence>
<comment type="caution">
    <text evidence="10">The sequence shown here is derived from an EMBL/GenBank/DDBJ whole genome shotgun (WGS) entry which is preliminary data.</text>
</comment>
<proteinExistence type="inferred from homology"/>
<evidence type="ECO:0000313" key="10">
    <source>
        <dbReference type="EMBL" id="KAJ4464568.1"/>
    </source>
</evidence>
<keyword evidence="5" id="KW-0560">Oxidoreductase</keyword>
<dbReference type="PANTHER" id="PTHR33577:SF9">
    <property type="entry name" value="PEROXIDASE STCC"/>
    <property type="match status" value="1"/>
</dbReference>
<gene>
    <name evidence="10" type="ORF">C8R41DRAFT_117842</name>
</gene>
<dbReference type="Proteomes" id="UP001150217">
    <property type="component" value="Unassembled WGS sequence"/>
</dbReference>
<evidence type="ECO:0000256" key="7">
    <source>
        <dbReference type="ARBA" id="ARBA00025795"/>
    </source>
</evidence>
<accession>A0ABQ8UXM8</accession>
<feature type="region of interest" description="Disordered" evidence="8">
    <location>
        <begin position="328"/>
        <end position="390"/>
    </location>
</feature>
<evidence type="ECO:0000256" key="6">
    <source>
        <dbReference type="ARBA" id="ARBA00023004"/>
    </source>
</evidence>
<organism evidence="10 11">
    <name type="scientific">Lentinula lateritia</name>
    <dbReference type="NCBI Taxonomy" id="40482"/>
    <lineage>
        <taxon>Eukaryota</taxon>
        <taxon>Fungi</taxon>
        <taxon>Dikarya</taxon>
        <taxon>Basidiomycota</taxon>
        <taxon>Agaricomycotina</taxon>
        <taxon>Agaricomycetes</taxon>
        <taxon>Agaricomycetidae</taxon>
        <taxon>Agaricales</taxon>
        <taxon>Marasmiineae</taxon>
        <taxon>Omphalotaceae</taxon>
        <taxon>Lentinula</taxon>
    </lineage>
</organism>
<dbReference type="SUPFAM" id="SSF47571">
    <property type="entry name" value="Cloroperoxidase"/>
    <property type="match status" value="1"/>
</dbReference>
<keyword evidence="3" id="KW-0349">Heme</keyword>
<keyword evidence="4" id="KW-0479">Metal-binding</keyword>
<evidence type="ECO:0000313" key="11">
    <source>
        <dbReference type="Proteomes" id="UP001150217"/>
    </source>
</evidence>
<keyword evidence="11" id="KW-1185">Reference proteome</keyword>
<dbReference type="EMBL" id="JANVFT010000139">
    <property type="protein sequence ID" value="KAJ4464568.1"/>
    <property type="molecule type" value="Genomic_DNA"/>
</dbReference>
<keyword evidence="2" id="KW-0575">Peroxidase</keyword>
<evidence type="ECO:0000256" key="4">
    <source>
        <dbReference type="ARBA" id="ARBA00022723"/>
    </source>
</evidence>
<comment type="cofactor">
    <cofactor evidence="1">
        <name>heme b</name>
        <dbReference type="ChEBI" id="CHEBI:60344"/>
    </cofactor>
</comment>
<dbReference type="PANTHER" id="PTHR33577">
    <property type="entry name" value="STERIGMATOCYSTIN BIOSYNTHESIS PEROXIDASE STCC-RELATED"/>
    <property type="match status" value="1"/>
</dbReference>
<evidence type="ECO:0000256" key="3">
    <source>
        <dbReference type="ARBA" id="ARBA00022617"/>
    </source>
</evidence>
<protein>
    <submittedName>
        <fullName evidence="10">Chloroperoxidase</fullName>
    </submittedName>
</protein>
<feature type="domain" description="Heme haloperoxidase family profile" evidence="9">
    <location>
        <begin position="51"/>
        <end position="347"/>
    </location>
</feature>
<evidence type="ECO:0000259" key="9">
    <source>
        <dbReference type="PROSITE" id="PS51405"/>
    </source>
</evidence>
<reference evidence="10" key="1">
    <citation type="submission" date="2022-08" db="EMBL/GenBank/DDBJ databases">
        <title>A Global Phylogenomic Analysis of the Shiitake Genus Lentinula.</title>
        <authorList>
            <consortium name="DOE Joint Genome Institute"/>
            <person name="Sierra-Patev S."/>
            <person name="Min B."/>
            <person name="Naranjo-Ortiz M."/>
            <person name="Looney B."/>
            <person name="Konkel Z."/>
            <person name="Slot J.C."/>
            <person name="Sakamoto Y."/>
            <person name="Steenwyk J.L."/>
            <person name="Rokas A."/>
            <person name="Carro J."/>
            <person name="Camarero S."/>
            <person name="Ferreira P."/>
            <person name="Molpeceres G."/>
            <person name="Ruiz-Duenas F.J."/>
            <person name="Serrano A."/>
            <person name="Henrissat B."/>
            <person name="Drula E."/>
            <person name="Hughes K.W."/>
            <person name="Mata J.L."/>
            <person name="Ishikawa N.K."/>
            <person name="Vargas-Isla R."/>
            <person name="Ushijima S."/>
            <person name="Smith C.A."/>
            <person name="Ahrendt S."/>
            <person name="Andreopoulos W."/>
            <person name="He G."/>
            <person name="Labutti K."/>
            <person name="Lipzen A."/>
            <person name="Ng V."/>
            <person name="Riley R."/>
            <person name="Sandor L."/>
            <person name="Barry K."/>
            <person name="Martinez A.T."/>
            <person name="Xiao Y."/>
            <person name="Gibbons J.G."/>
            <person name="Terashima K."/>
            <person name="Grigoriev I.V."/>
            <person name="Hibbett D.S."/>
        </authorList>
    </citation>
    <scope>NUCLEOTIDE SEQUENCE</scope>
    <source>
        <strain evidence="10">RHP3577 ss4</strain>
    </source>
</reference>
<dbReference type="InterPro" id="IPR000028">
    <property type="entry name" value="Chloroperoxidase"/>
</dbReference>
<feature type="compositionally biased region" description="Low complexity" evidence="8">
    <location>
        <begin position="224"/>
        <end position="234"/>
    </location>
</feature>
<feature type="compositionally biased region" description="Polar residues" evidence="8">
    <location>
        <begin position="331"/>
        <end position="358"/>
    </location>
</feature>
<evidence type="ECO:0000256" key="8">
    <source>
        <dbReference type="SAM" id="MobiDB-lite"/>
    </source>
</evidence>
<evidence type="ECO:0000256" key="1">
    <source>
        <dbReference type="ARBA" id="ARBA00001970"/>
    </source>
</evidence>
<keyword evidence="6" id="KW-0408">Iron</keyword>
<feature type="region of interest" description="Disordered" evidence="8">
    <location>
        <begin position="197"/>
        <end position="237"/>
    </location>
</feature>
<dbReference type="PROSITE" id="PS51405">
    <property type="entry name" value="HEME_HALOPEROXIDASE"/>
    <property type="match status" value="1"/>
</dbReference>
<dbReference type="Gene3D" id="1.10.489.10">
    <property type="entry name" value="Chloroperoxidase-like"/>
    <property type="match status" value="1"/>
</dbReference>
<comment type="similarity">
    <text evidence="7">Belongs to the chloroperoxidase family.</text>
</comment>
<dbReference type="Pfam" id="PF01328">
    <property type="entry name" value="Peroxidase_2"/>
    <property type="match status" value="1"/>
</dbReference>
<dbReference type="InterPro" id="IPR036851">
    <property type="entry name" value="Chloroperoxidase-like_sf"/>
</dbReference>
<sequence>MPSNTLTIDNLANSLPASSPIVSATSTVFPLPADHPPMHEHSGGTCPVTGKTHAYCPPQKGDIRSVCPALNTMANHGFIPRDGRNLTFSILFRGLKACYGLSSTLATVLVTGGFLAIGRSPIRIPFISDLSLFRVRNPDGSISPSGVIDLYLIGLHGRVEHDASLVHRNTPDGEKYGPIKIKEGWVPKLVGDIEPRVDGYSPEYSDTDTVDVNPDHKRDPSAVSSSSESSSSSSTKTFINSSEYLSTLVDEADVGRMRARRQHDILPTQLDALHAEIARGEMSIILGVWNSQYQPKHKGKRNSDGNEEKQGIPLPWLLQWLSEERLPEVPVSSSNTEAGTEVSDGTTTPSKSQKTTMWRPNHKQTLRDVISRSQRIRKVAEAAESQAAKP</sequence>
<name>A0ABQ8UXM8_9AGAR</name>
<evidence type="ECO:0000256" key="5">
    <source>
        <dbReference type="ARBA" id="ARBA00023002"/>
    </source>
</evidence>